<dbReference type="InterPro" id="IPR029058">
    <property type="entry name" value="AB_hydrolase_fold"/>
</dbReference>
<keyword evidence="3" id="KW-1185">Reference proteome</keyword>
<dbReference type="HOGENOM" id="CLU_020336_50_2_11"/>
<reference evidence="2 3" key="1">
    <citation type="submission" date="2014-12" db="EMBL/GenBank/DDBJ databases">
        <title>Complete genome sequence of Streptomyces vietnamensis strain GIMV4.0001, a genetic manipulable producer of the benzoisochromanequinone antibiotic granaticin.</title>
        <authorList>
            <person name="Deng M.R."/>
            <person name="Guo J."/>
            <person name="Ma L.Y."/>
            <person name="Feng G.D."/>
            <person name="Mo C.Y."/>
            <person name="Zhu H.H."/>
        </authorList>
    </citation>
    <scope>NUCLEOTIDE SEQUENCE [LARGE SCALE GENOMIC DNA]</scope>
    <source>
        <strain evidence="3">GIMV4.0001</strain>
    </source>
</reference>
<dbReference type="SUPFAM" id="SSF53474">
    <property type="entry name" value="alpha/beta-Hydrolases"/>
    <property type="match status" value="1"/>
</dbReference>
<dbReference type="EMBL" id="CP010407">
    <property type="protein sequence ID" value="AJF66571.1"/>
    <property type="molecule type" value="Genomic_DNA"/>
</dbReference>
<dbReference type="InterPro" id="IPR050228">
    <property type="entry name" value="Carboxylesterase_BioH"/>
</dbReference>
<dbReference type="GO" id="GO:0016787">
    <property type="term" value="F:hydrolase activity"/>
    <property type="evidence" value="ECO:0007669"/>
    <property type="project" value="UniProtKB-KW"/>
</dbReference>
<dbReference type="PANTHER" id="PTHR43194:SF5">
    <property type="entry name" value="PIMELOYL-[ACYL-CARRIER PROTEIN] METHYL ESTER ESTERASE"/>
    <property type="match status" value="1"/>
</dbReference>
<evidence type="ECO:0000313" key="2">
    <source>
        <dbReference type="EMBL" id="AJF66571.1"/>
    </source>
</evidence>
<gene>
    <name evidence="2" type="ORF">SVTN_21525</name>
</gene>
<dbReference type="Proteomes" id="UP000031774">
    <property type="component" value="Chromosome"/>
</dbReference>
<name>A0A0B5I1U3_9ACTN</name>
<proteinExistence type="predicted"/>
<dbReference type="PANTHER" id="PTHR43194">
    <property type="entry name" value="HYDROLASE ALPHA/BETA FOLD FAMILY"/>
    <property type="match status" value="1"/>
</dbReference>
<feature type="domain" description="AB hydrolase-1" evidence="1">
    <location>
        <begin position="22"/>
        <end position="262"/>
    </location>
</feature>
<dbReference type="RefSeq" id="WP_041130571.1">
    <property type="nucleotide sequence ID" value="NZ_CP010407.1"/>
</dbReference>
<evidence type="ECO:0000313" key="3">
    <source>
        <dbReference type="Proteomes" id="UP000031774"/>
    </source>
</evidence>
<dbReference type="Pfam" id="PF12697">
    <property type="entry name" value="Abhydrolase_6"/>
    <property type="match status" value="1"/>
</dbReference>
<accession>A0A0B5I1U3</accession>
<dbReference type="STRING" id="362257.SVTN_21525"/>
<organism evidence="2 3">
    <name type="scientific">Streptomyces vietnamensis</name>
    <dbReference type="NCBI Taxonomy" id="362257"/>
    <lineage>
        <taxon>Bacteria</taxon>
        <taxon>Bacillati</taxon>
        <taxon>Actinomycetota</taxon>
        <taxon>Actinomycetes</taxon>
        <taxon>Kitasatosporales</taxon>
        <taxon>Streptomycetaceae</taxon>
        <taxon>Streptomyces</taxon>
    </lineage>
</organism>
<protein>
    <submittedName>
        <fullName evidence="2">Alpha/beta hydrolase</fullName>
    </submittedName>
</protein>
<sequence>MPQVRVNGVKLAYDSVGEGEPLVLVHGSWNDRHSWQPAIEADIRASFTAVAYDRRGHGESEKVPGRGARREDEDDLAALIEELFDGPAHVAGSSFGASITLGLAARRPELFRTITVHEPPLVGVVADDHESMEQLQPTFTSFDAILDHLRKGEDEQGARLFVEEVAMGPGMWDQLPPAIRQTFVTNAQTWLDEQNDPSWAELDLEGLSACPVPVLLSRGTESPAWFGTVLDRLAAVLPNARHQTFEGAGHIPHVTHPKEYVRVVTDFIRTAAPGN</sequence>
<dbReference type="Gene3D" id="3.40.50.1820">
    <property type="entry name" value="alpha/beta hydrolase"/>
    <property type="match status" value="1"/>
</dbReference>
<keyword evidence="2" id="KW-0378">Hydrolase</keyword>
<dbReference type="AlphaFoldDB" id="A0A0B5I1U3"/>
<evidence type="ECO:0000259" key="1">
    <source>
        <dbReference type="Pfam" id="PF12697"/>
    </source>
</evidence>
<dbReference type="InterPro" id="IPR000073">
    <property type="entry name" value="AB_hydrolase_1"/>
</dbReference>
<dbReference type="KEGG" id="svt:SVTN_21525"/>